<reference evidence="2 3" key="1">
    <citation type="journal article" date="2018" name="Sci. Rep.">
        <title>Comparative genomics provides insights into the lifestyle and reveals functional heterogeneity of dark septate endophytic fungi.</title>
        <authorList>
            <person name="Knapp D.G."/>
            <person name="Nemeth J.B."/>
            <person name="Barry K."/>
            <person name="Hainaut M."/>
            <person name="Henrissat B."/>
            <person name="Johnson J."/>
            <person name="Kuo A."/>
            <person name="Lim J.H.P."/>
            <person name="Lipzen A."/>
            <person name="Nolan M."/>
            <person name="Ohm R.A."/>
            <person name="Tamas L."/>
            <person name="Grigoriev I.V."/>
            <person name="Spatafora J.W."/>
            <person name="Nagy L.G."/>
            <person name="Kovacs G.M."/>
        </authorList>
    </citation>
    <scope>NUCLEOTIDE SEQUENCE [LARGE SCALE GENOMIC DNA]</scope>
    <source>
        <strain evidence="2 3">DSE2036</strain>
    </source>
</reference>
<accession>A0A2V1E1R9</accession>
<protein>
    <recommendedName>
        <fullName evidence="4">Secreted protein</fullName>
    </recommendedName>
</protein>
<feature type="signal peptide" evidence="1">
    <location>
        <begin position="1"/>
        <end position="19"/>
    </location>
</feature>
<gene>
    <name evidence="2" type="ORF">DM02DRAFT_178570</name>
</gene>
<evidence type="ECO:0000313" key="3">
    <source>
        <dbReference type="Proteomes" id="UP000244855"/>
    </source>
</evidence>
<dbReference type="Proteomes" id="UP000244855">
    <property type="component" value="Unassembled WGS sequence"/>
</dbReference>
<keyword evidence="1" id="KW-0732">Signal</keyword>
<organism evidence="2 3">
    <name type="scientific">Periconia macrospinosa</name>
    <dbReference type="NCBI Taxonomy" id="97972"/>
    <lineage>
        <taxon>Eukaryota</taxon>
        <taxon>Fungi</taxon>
        <taxon>Dikarya</taxon>
        <taxon>Ascomycota</taxon>
        <taxon>Pezizomycotina</taxon>
        <taxon>Dothideomycetes</taxon>
        <taxon>Pleosporomycetidae</taxon>
        <taxon>Pleosporales</taxon>
        <taxon>Massarineae</taxon>
        <taxon>Periconiaceae</taxon>
        <taxon>Periconia</taxon>
    </lineage>
</organism>
<dbReference type="AlphaFoldDB" id="A0A2V1E1R9"/>
<evidence type="ECO:0000313" key="2">
    <source>
        <dbReference type="EMBL" id="PVI04477.1"/>
    </source>
</evidence>
<name>A0A2V1E1R9_9PLEO</name>
<evidence type="ECO:0000256" key="1">
    <source>
        <dbReference type="SAM" id="SignalP"/>
    </source>
</evidence>
<feature type="chain" id="PRO_5015971054" description="Secreted protein" evidence="1">
    <location>
        <begin position="20"/>
        <end position="159"/>
    </location>
</feature>
<proteinExistence type="predicted"/>
<sequence length="159" mass="17634">MDIFRQLILINVLFPVSCALHLPRAATKSQRTVWMPNLCIPYAASCRSTLYPSLLVHPAYARFASPFLPCFQCCFQTVALLFIASGASNKPIPSSSLESCPAHVVTCSQRGTPILSNKCLFISHCRFNKEIANTFRHLRLRSSGTGTKHTQNPSSHTPR</sequence>
<evidence type="ECO:0008006" key="4">
    <source>
        <dbReference type="Google" id="ProtNLM"/>
    </source>
</evidence>
<keyword evidence="3" id="KW-1185">Reference proteome</keyword>
<dbReference type="EMBL" id="KZ805321">
    <property type="protein sequence ID" value="PVI04477.1"/>
    <property type="molecule type" value="Genomic_DNA"/>
</dbReference>